<comment type="caution">
    <text evidence="2">The sequence shown here is derived from an EMBL/GenBank/DDBJ whole genome shotgun (WGS) entry which is preliminary data.</text>
</comment>
<name>A0A5M6IQM8_9PROT</name>
<sequence length="101" mass="11148">MTVKPVLVRLVLATTALVVLWTLSWGAQEALDDLTDPVLAVVDRLVQDPILNSRIGVVLDFLYEIAQATIAVFWILGTLVLVIGAAWAVRTGGRRPRLTWR</sequence>
<evidence type="ECO:0000256" key="1">
    <source>
        <dbReference type="SAM" id="Phobius"/>
    </source>
</evidence>
<protein>
    <submittedName>
        <fullName evidence="2">Uncharacterized protein</fullName>
    </submittedName>
</protein>
<dbReference type="AlphaFoldDB" id="A0A5M6IQM8"/>
<dbReference type="Proteomes" id="UP000325255">
    <property type="component" value="Unassembled WGS sequence"/>
</dbReference>
<gene>
    <name evidence="2" type="ORF">F1189_18295</name>
</gene>
<keyword evidence="3" id="KW-1185">Reference proteome</keyword>
<dbReference type="RefSeq" id="WP_150042314.1">
    <property type="nucleotide sequence ID" value="NZ_OW485601.1"/>
</dbReference>
<keyword evidence="1" id="KW-0812">Transmembrane</keyword>
<proteinExistence type="predicted"/>
<feature type="transmembrane region" description="Helical" evidence="1">
    <location>
        <begin position="65"/>
        <end position="89"/>
    </location>
</feature>
<keyword evidence="1" id="KW-1133">Transmembrane helix</keyword>
<keyword evidence="1" id="KW-0472">Membrane</keyword>
<dbReference type="EMBL" id="VWPK01000030">
    <property type="protein sequence ID" value="KAA5610580.1"/>
    <property type="molecule type" value="Genomic_DNA"/>
</dbReference>
<evidence type="ECO:0000313" key="2">
    <source>
        <dbReference type="EMBL" id="KAA5610580.1"/>
    </source>
</evidence>
<organism evidence="2 3">
    <name type="scientific">Rhodovastum atsumiense</name>
    <dbReference type="NCBI Taxonomy" id="504468"/>
    <lineage>
        <taxon>Bacteria</taxon>
        <taxon>Pseudomonadati</taxon>
        <taxon>Pseudomonadota</taxon>
        <taxon>Alphaproteobacteria</taxon>
        <taxon>Acetobacterales</taxon>
        <taxon>Acetobacteraceae</taxon>
        <taxon>Rhodovastum</taxon>
    </lineage>
</organism>
<reference evidence="2 3" key="1">
    <citation type="submission" date="2019-09" db="EMBL/GenBank/DDBJ databases">
        <title>Genome sequence of Rhodovastum atsumiense, a diverse member of the Acetobacteraceae family of non-sulfur purple photosynthetic bacteria.</title>
        <authorList>
            <person name="Meyer T."/>
            <person name="Kyndt J."/>
        </authorList>
    </citation>
    <scope>NUCLEOTIDE SEQUENCE [LARGE SCALE GENOMIC DNA]</scope>
    <source>
        <strain evidence="2 3">DSM 21279</strain>
    </source>
</reference>
<evidence type="ECO:0000313" key="3">
    <source>
        <dbReference type="Proteomes" id="UP000325255"/>
    </source>
</evidence>
<accession>A0A5M6IQM8</accession>